<dbReference type="Pfam" id="PF00225">
    <property type="entry name" value="Kinesin"/>
    <property type="match status" value="1"/>
</dbReference>
<dbReference type="PANTHER" id="PTHR47968">
    <property type="entry name" value="CENTROMERE PROTEIN E"/>
    <property type="match status" value="1"/>
</dbReference>
<dbReference type="InterPro" id="IPR027417">
    <property type="entry name" value="P-loop_NTPase"/>
</dbReference>
<dbReference type="OrthoDB" id="3176171at2759"/>
<dbReference type="GO" id="GO:0007018">
    <property type="term" value="P:microtubule-based movement"/>
    <property type="evidence" value="ECO:0007669"/>
    <property type="project" value="InterPro"/>
</dbReference>
<evidence type="ECO:0000256" key="3">
    <source>
        <dbReference type="ARBA" id="ARBA00022840"/>
    </source>
</evidence>
<dbReference type="GO" id="GO:0003777">
    <property type="term" value="F:microtubule motor activity"/>
    <property type="evidence" value="ECO:0007669"/>
    <property type="project" value="InterPro"/>
</dbReference>
<dbReference type="PROSITE" id="PS50067">
    <property type="entry name" value="KINESIN_MOTOR_2"/>
    <property type="match status" value="1"/>
</dbReference>
<name>A0A9P0M3J2_ACAOB</name>
<dbReference type="GO" id="GO:0005524">
    <property type="term" value="F:ATP binding"/>
    <property type="evidence" value="ECO:0007669"/>
    <property type="project" value="UniProtKB-KW"/>
</dbReference>
<dbReference type="SUPFAM" id="SSF52540">
    <property type="entry name" value="P-loop containing nucleoside triphosphate hydrolases"/>
    <property type="match status" value="1"/>
</dbReference>
<keyword evidence="3" id="KW-0067">ATP-binding</keyword>
<dbReference type="GO" id="GO:0008017">
    <property type="term" value="F:microtubule binding"/>
    <property type="evidence" value="ECO:0007669"/>
    <property type="project" value="InterPro"/>
</dbReference>
<keyword evidence="8" id="KW-1185">Reference proteome</keyword>
<dbReference type="PANTHER" id="PTHR47968:SF65">
    <property type="entry name" value="KINESIN MOTOR DOMAIN-CONTAINING PROTEIN"/>
    <property type="match status" value="1"/>
</dbReference>
<evidence type="ECO:0000256" key="2">
    <source>
        <dbReference type="ARBA" id="ARBA00022741"/>
    </source>
</evidence>
<proteinExistence type="inferred from homology"/>
<evidence type="ECO:0000259" key="6">
    <source>
        <dbReference type="PROSITE" id="PS50067"/>
    </source>
</evidence>
<organism evidence="7 8">
    <name type="scientific">Acanthoscelides obtectus</name>
    <name type="common">Bean weevil</name>
    <name type="synonym">Bruchus obtectus</name>
    <dbReference type="NCBI Taxonomy" id="200917"/>
    <lineage>
        <taxon>Eukaryota</taxon>
        <taxon>Metazoa</taxon>
        <taxon>Ecdysozoa</taxon>
        <taxon>Arthropoda</taxon>
        <taxon>Hexapoda</taxon>
        <taxon>Insecta</taxon>
        <taxon>Pterygota</taxon>
        <taxon>Neoptera</taxon>
        <taxon>Endopterygota</taxon>
        <taxon>Coleoptera</taxon>
        <taxon>Polyphaga</taxon>
        <taxon>Cucujiformia</taxon>
        <taxon>Chrysomeloidea</taxon>
        <taxon>Chrysomelidae</taxon>
        <taxon>Bruchinae</taxon>
        <taxon>Bruchini</taxon>
        <taxon>Acanthoscelides</taxon>
    </lineage>
</organism>
<dbReference type="InterPro" id="IPR001752">
    <property type="entry name" value="Kinesin_motor_dom"/>
</dbReference>
<evidence type="ECO:0000256" key="1">
    <source>
        <dbReference type="ARBA" id="ARBA00004245"/>
    </source>
</evidence>
<comment type="subcellular location">
    <subcellularLocation>
        <location evidence="1">Cytoplasm</location>
        <location evidence="1">Cytoskeleton</location>
    </subcellularLocation>
</comment>
<dbReference type="InterPro" id="IPR036961">
    <property type="entry name" value="Kinesin_motor_dom_sf"/>
</dbReference>
<keyword evidence="2" id="KW-0547">Nucleotide-binding</keyword>
<comment type="caution">
    <text evidence="5">Lacks conserved residue(s) required for the propagation of feature annotation.</text>
</comment>
<sequence length="176" mass="19772">MKKSTKTVRDVPKQKAPTGRRLPLTKSRINAISEVIAKPSSESIISSAHANIRVVVRIRPRNSREHGDNSRIVVEAIDHQMLVFDREEKAQAFFFRGVQQKGRDLLKKSHKNMHFIFDRIFPPQSTTGEVFQETTLSLIDSLMDGHNCSVFAYGATGAGAKNFTAPDQLLVKQISR</sequence>
<dbReference type="InterPro" id="IPR027640">
    <property type="entry name" value="Kinesin-like_fam"/>
</dbReference>
<evidence type="ECO:0000256" key="4">
    <source>
        <dbReference type="ARBA" id="ARBA00023212"/>
    </source>
</evidence>
<comment type="caution">
    <text evidence="7">The sequence shown here is derived from an EMBL/GenBank/DDBJ whole genome shotgun (WGS) entry which is preliminary data.</text>
</comment>
<protein>
    <recommendedName>
        <fullName evidence="6">Kinesin motor domain-containing protein</fullName>
    </recommendedName>
</protein>
<accession>A0A9P0M3J2</accession>
<evidence type="ECO:0000256" key="5">
    <source>
        <dbReference type="PROSITE-ProRule" id="PRU00283"/>
    </source>
</evidence>
<feature type="domain" description="Kinesin motor" evidence="6">
    <location>
        <begin position="51"/>
        <end position="176"/>
    </location>
</feature>
<gene>
    <name evidence="7" type="ORF">ACAOBT_LOCUS27844</name>
</gene>
<keyword evidence="4" id="KW-0963">Cytoplasm</keyword>
<dbReference type="AlphaFoldDB" id="A0A9P0M3J2"/>
<evidence type="ECO:0000313" key="7">
    <source>
        <dbReference type="EMBL" id="CAH2004174.1"/>
    </source>
</evidence>
<evidence type="ECO:0000313" key="8">
    <source>
        <dbReference type="Proteomes" id="UP001152888"/>
    </source>
</evidence>
<comment type="similarity">
    <text evidence="5">Belongs to the TRAFAC class myosin-kinesin ATPase superfamily. Kinesin family.</text>
</comment>
<keyword evidence="4" id="KW-0206">Cytoskeleton</keyword>
<dbReference type="Gene3D" id="3.40.850.10">
    <property type="entry name" value="Kinesin motor domain"/>
    <property type="match status" value="1"/>
</dbReference>
<dbReference type="EMBL" id="CAKOFQ010007575">
    <property type="protein sequence ID" value="CAH2004174.1"/>
    <property type="molecule type" value="Genomic_DNA"/>
</dbReference>
<dbReference type="GO" id="GO:0015630">
    <property type="term" value="C:microtubule cytoskeleton"/>
    <property type="evidence" value="ECO:0007669"/>
    <property type="project" value="UniProtKB-ARBA"/>
</dbReference>
<dbReference type="Proteomes" id="UP001152888">
    <property type="component" value="Unassembled WGS sequence"/>
</dbReference>
<reference evidence="7" key="1">
    <citation type="submission" date="2022-03" db="EMBL/GenBank/DDBJ databases">
        <authorList>
            <person name="Sayadi A."/>
        </authorList>
    </citation>
    <scope>NUCLEOTIDE SEQUENCE</scope>
</reference>